<dbReference type="Pfam" id="PF25135">
    <property type="entry name" value="DUF7822"/>
    <property type="match status" value="1"/>
</dbReference>
<sequence length="712" mass="80074">MPNYALLLAHDEHPGPTTEWPAEPGGPCDGWAEWFSTTPLLFSFLMGDARHLPEPVPCSAYQDNESLASLAAPMDQVKARWQWLKAQMEPLPAHWPDSVRKNWQQIDTIISQSRRHWLLLDCATLIPHELDSSEYAADLQTLRERCLQWDCGADGLPEALQVLEQHPQLHFGWWSHSVLARTEVIERDNDDDWPAWLKDNYVERYHSAWDEGTDAYCVMPLKHPRTGEKLPGENERGNWPVGLVTPYGRWLVKPVEGACGAYTSGGHINVRYPEAREGEGEKSGIKDLNGNWLVPPSAGYLNAYAITPRVMACQSALGQGEDLRSLPGLELLHEGVYNILHNEEQDAFIRALAGPQEAPRMLLLDLHGKPVFDSSRYEHVSDFNAKTGLAVARIRVPCTDDNGEGSCRIHEGVVHISGKEIIPCEYELIERGFSDSPPRVLPGGKLLAFTHQGQPRVYSTRGKLLAAPDIWCPPLHRDLRKNELLCFMGEGDEAEMGMFSIKDFDFVRTGETWQDYRAALKGMFRGLDGQAVETRSMTRKELLEAEDHDWMQDLARMLCLDNADEAAELLQQWRDCVADPDPAELGWDENAEEFDPELMQISGDENALTLYWVHLLAVATQFARFDWKDADGMADTRWLPGTDDWHWDTPADGMEAGLEHMAEHLAARGLALVRLATDDDSLRITVVRAGDAEAFIERLAQAGIRAWSHACA</sequence>
<dbReference type="RefSeq" id="WP_066472177.1">
    <property type="nucleotide sequence ID" value="NZ_BCNT01000003.1"/>
</dbReference>
<evidence type="ECO:0000313" key="3">
    <source>
        <dbReference type="EMBL" id="MFD2753110.1"/>
    </source>
</evidence>
<evidence type="ECO:0000259" key="2">
    <source>
        <dbReference type="Pfam" id="PF25135"/>
    </source>
</evidence>
<protein>
    <submittedName>
        <fullName evidence="3">Uncharacterized protein</fullName>
    </submittedName>
</protein>
<reference evidence="4" key="1">
    <citation type="journal article" date="2019" name="Int. J. Syst. Evol. Microbiol.">
        <title>The Global Catalogue of Microorganisms (GCM) 10K type strain sequencing project: providing services to taxonomists for standard genome sequencing and annotation.</title>
        <authorList>
            <consortium name="The Broad Institute Genomics Platform"/>
            <consortium name="The Broad Institute Genome Sequencing Center for Infectious Disease"/>
            <person name="Wu L."/>
            <person name="Ma J."/>
        </authorList>
    </citation>
    <scope>NUCLEOTIDE SEQUENCE [LARGE SCALE GENOMIC DNA]</scope>
    <source>
        <strain evidence="4">TISTR 1906</strain>
    </source>
</reference>
<keyword evidence="4" id="KW-1185">Reference proteome</keyword>
<dbReference type="Pfam" id="PF20335">
    <property type="entry name" value="DUF6630"/>
    <property type="match status" value="1"/>
</dbReference>
<evidence type="ECO:0000313" key="4">
    <source>
        <dbReference type="Proteomes" id="UP001597463"/>
    </source>
</evidence>
<dbReference type="InterPro" id="IPR056724">
    <property type="entry name" value="DUF7822"/>
</dbReference>
<comment type="caution">
    <text evidence="3">The sequence shown here is derived from an EMBL/GenBank/DDBJ whole genome shotgun (WGS) entry which is preliminary data.</text>
</comment>
<dbReference type="EMBL" id="JBHUMV010000001">
    <property type="protein sequence ID" value="MFD2753110.1"/>
    <property type="molecule type" value="Genomic_DNA"/>
</dbReference>
<evidence type="ECO:0000259" key="1">
    <source>
        <dbReference type="Pfam" id="PF20335"/>
    </source>
</evidence>
<dbReference type="InterPro" id="IPR046582">
    <property type="entry name" value="DUF6630"/>
</dbReference>
<feature type="domain" description="DUF7822" evidence="2">
    <location>
        <begin position="20"/>
        <end position="163"/>
    </location>
</feature>
<proteinExistence type="predicted"/>
<dbReference type="Proteomes" id="UP001597463">
    <property type="component" value="Unassembled WGS sequence"/>
</dbReference>
<feature type="domain" description="DUF6630" evidence="1">
    <location>
        <begin position="553"/>
        <end position="706"/>
    </location>
</feature>
<organism evidence="3 4">
    <name type="scientific">Comamonas terrae</name>
    <dbReference type="NCBI Taxonomy" id="673548"/>
    <lineage>
        <taxon>Bacteria</taxon>
        <taxon>Pseudomonadati</taxon>
        <taxon>Pseudomonadota</taxon>
        <taxon>Betaproteobacteria</taxon>
        <taxon>Burkholderiales</taxon>
        <taxon>Comamonadaceae</taxon>
        <taxon>Comamonas</taxon>
    </lineage>
</organism>
<name>A0ABW5UIQ6_9BURK</name>
<gene>
    <name evidence="3" type="ORF">ACFSW6_03350</name>
</gene>
<accession>A0ABW5UIQ6</accession>